<evidence type="ECO:0000313" key="1">
    <source>
        <dbReference type="EMBL" id="TFW33650.1"/>
    </source>
</evidence>
<dbReference type="EMBL" id="SPUM01000038">
    <property type="protein sequence ID" value="TFW33650.1"/>
    <property type="molecule type" value="Genomic_DNA"/>
</dbReference>
<reference evidence="1 2" key="1">
    <citation type="submission" date="2019-03" db="EMBL/GenBank/DDBJ databases">
        <title>Draft genome of Massilia hortus sp. nov., a novel bacterial species of the Oxalobacteraceae family.</title>
        <authorList>
            <person name="Peta V."/>
            <person name="Raths R."/>
            <person name="Bucking H."/>
        </authorList>
    </citation>
    <scope>NUCLEOTIDE SEQUENCE [LARGE SCALE GENOMIC DNA]</scope>
    <source>
        <strain evidence="1 2">ONC3</strain>
    </source>
</reference>
<dbReference type="AlphaFoldDB" id="A0A4Y9T6M6"/>
<comment type="caution">
    <text evidence="1">The sequence shown here is derived from an EMBL/GenBank/DDBJ whole genome shotgun (WGS) entry which is preliminary data.</text>
</comment>
<name>A0A4Y9T6M6_9BURK</name>
<dbReference type="Proteomes" id="UP000297258">
    <property type="component" value="Unassembled WGS sequence"/>
</dbReference>
<evidence type="ECO:0000313" key="2">
    <source>
        <dbReference type="Proteomes" id="UP000297258"/>
    </source>
</evidence>
<keyword evidence="2" id="KW-1185">Reference proteome</keyword>
<organism evidence="1 2">
    <name type="scientific">Massilia horti</name>
    <dbReference type="NCBI Taxonomy" id="2562153"/>
    <lineage>
        <taxon>Bacteria</taxon>
        <taxon>Pseudomonadati</taxon>
        <taxon>Pseudomonadota</taxon>
        <taxon>Betaproteobacteria</taxon>
        <taxon>Burkholderiales</taxon>
        <taxon>Oxalobacteraceae</taxon>
        <taxon>Telluria group</taxon>
        <taxon>Massilia</taxon>
    </lineage>
</organism>
<accession>A0A4Y9T6M6</accession>
<dbReference type="OrthoDB" id="9913139at2"/>
<proteinExistence type="predicted"/>
<sequence length="258" mass="28812">MQKIVFWTLVTGSLLAVAVHLVHPGSTKAPRVEEKRIVIWLNGQRIFLPIAYIPPRERGLYQDGHGTDALRIEAVLPTLAPFVDPEDNSPVFDRYRDEISILIGPAGVNSEAERRELLASYAKDWLESRSKEGQRFGLQRYVLEPGARSAFVHNDVYLNLGPGPDQALINCTPDSVPDPESPEAAQLRRKGELVKNPMCEHTFFSPRLPKSVIQVSYFRRHLPNWRGIQASVLKFIDSLSDDRPGQQGIPSAAEPGST</sequence>
<gene>
    <name evidence="1" type="ORF">E4O92_06560</name>
</gene>
<protein>
    <submittedName>
        <fullName evidence="1">Uncharacterized protein</fullName>
    </submittedName>
</protein>